<sequence length="217" mass="25227">MTDILKGEWTSEDFKEAREEDRALIRIQNSAVRAEHLCKIKLKTPTLLNITIESEGRATVYSIDILPRDLLVPIYKNASLFWLKLFLGKALKGDFDLKLNFITMDELRVNSIFLMEPMNTPRSVREDEAAAVLIETNYELDGKECTIALQIPRILQEGWGEVSAPEEIEDWREPTDLYQKNQHLQEMVAYLETENQRNLKLAQKSQQEILNLKYDQI</sequence>
<accession>A0AAU9JAK3</accession>
<gene>
    <name evidence="1" type="ORF">BSTOLATCC_MIC22115</name>
</gene>
<keyword evidence="2" id="KW-1185">Reference proteome</keyword>
<comment type="caution">
    <text evidence="1">The sequence shown here is derived from an EMBL/GenBank/DDBJ whole genome shotgun (WGS) entry which is preliminary data.</text>
</comment>
<dbReference type="Proteomes" id="UP001162131">
    <property type="component" value="Unassembled WGS sequence"/>
</dbReference>
<organism evidence="1 2">
    <name type="scientific">Blepharisma stoltei</name>
    <dbReference type="NCBI Taxonomy" id="1481888"/>
    <lineage>
        <taxon>Eukaryota</taxon>
        <taxon>Sar</taxon>
        <taxon>Alveolata</taxon>
        <taxon>Ciliophora</taxon>
        <taxon>Postciliodesmatophora</taxon>
        <taxon>Heterotrichea</taxon>
        <taxon>Heterotrichida</taxon>
        <taxon>Blepharismidae</taxon>
        <taxon>Blepharisma</taxon>
    </lineage>
</organism>
<evidence type="ECO:0000313" key="2">
    <source>
        <dbReference type="Proteomes" id="UP001162131"/>
    </source>
</evidence>
<name>A0AAU9JAK3_9CILI</name>
<dbReference type="EMBL" id="CAJZBQ010000021">
    <property type="protein sequence ID" value="CAG9318748.1"/>
    <property type="molecule type" value="Genomic_DNA"/>
</dbReference>
<protein>
    <submittedName>
        <fullName evidence="1">Uncharacterized protein</fullName>
    </submittedName>
</protein>
<reference evidence="1" key="1">
    <citation type="submission" date="2021-09" db="EMBL/GenBank/DDBJ databases">
        <authorList>
            <consortium name="AG Swart"/>
            <person name="Singh M."/>
            <person name="Singh A."/>
            <person name="Seah K."/>
            <person name="Emmerich C."/>
        </authorList>
    </citation>
    <scope>NUCLEOTIDE SEQUENCE</scope>
    <source>
        <strain evidence="1">ATCC30299</strain>
    </source>
</reference>
<evidence type="ECO:0000313" key="1">
    <source>
        <dbReference type="EMBL" id="CAG9318748.1"/>
    </source>
</evidence>
<proteinExistence type="predicted"/>
<dbReference type="AlphaFoldDB" id="A0AAU9JAK3"/>